<keyword evidence="2" id="KW-1133">Transmembrane helix</keyword>
<name>A0A218MN25_9VIRU</name>
<evidence type="ECO:0000256" key="1">
    <source>
        <dbReference type="SAM" id="MobiDB-lite"/>
    </source>
</evidence>
<reference evidence="3" key="2">
    <citation type="journal article" date="2017" name="Nat. Commun.">
        <title>Single-virus genomics reveals hidden cosmopolitan and abundant viruses.</title>
        <authorList>
            <person name="Martinez-Hernandez F."/>
            <person name="Fornas O."/>
            <person name="Lluesma Gomez M."/>
            <person name="Bolduc B."/>
            <person name="de la Cruz Pena M.J."/>
            <person name="Martinez J.M."/>
            <person name="Anton J."/>
            <person name="Gasol J.M."/>
            <person name="Rosselli R."/>
            <person name="Rodriguez-Valera F."/>
            <person name="Sullivan M.B."/>
            <person name="Acinas S.G."/>
            <person name="Martinez-Garcia M."/>
        </authorList>
    </citation>
    <scope>NUCLEOTIDE SEQUENCE</scope>
</reference>
<evidence type="ECO:0000256" key="2">
    <source>
        <dbReference type="SAM" id="Phobius"/>
    </source>
</evidence>
<organism evidence="3">
    <name type="scientific">uncultured virus</name>
    <dbReference type="NCBI Taxonomy" id="340016"/>
    <lineage>
        <taxon>Viruses</taxon>
        <taxon>environmental samples</taxon>
    </lineage>
</organism>
<protein>
    <submittedName>
        <fullName evidence="3">Uncharacterized protein</fullName>
    </submittedName>
</protein>
<feature type="region of interest" description="Disordered" evidence="1">
    <location>
        <begin position="90"/>
        <end position="112"/>
    </location>
</feature>
<accession>A0A218MN25</accession>
<dbReference type="EMBL" id="KY052852">
    <property type="protein sequence ID" value="ASF00700.1"/>
    <property type="molecule type" value="Genomic_DNA"/>
</dbReference>
<feature type="compositionally biased region" description="Acidic residues" evidence="1">
    <location>
        <begin position="93"/>
        <end position="105"/>
    </location>
</feature>
<keyword evidence="2" id="KW-0812">Transmembrane</keyword>
<proteinExistence type="predicted"/>
<keyword evidence="2" id="KW-0472">Membrane</keyword>
<reference evidence="3" key="1">
    <citation type="submission" date="2016-10" db="EMBL/GenBank/DDBJ databases">
        <authorList>
            <person name="Varghese N."/>
        </authorList>
    </citation>
    <scope>NUCLEOTIDE SEQUENCE</scope>
</reference>
<sequence length="112" mass="13094">MNPLTDLIFTASWFALLVWAIRTIVKGWNSKPVRDYNAGTWTTEVTKRIHPEMQDVEPGEQLLGVTFERKTECDIEEYRDLQNRIEELKAELEDPWEDDDDDDGDVPAIIKR</sequence>
<evidence type="ECO:0000313" key="3">
    <source>
        <dbReference type="EMBL" id="ASF00700.1"/>
    </source>
</evidence>
<feature type="transmembrane region" description="Helical" evidence="2">
    <location>
        <begin position="6"/>
        <end position="25"/>
    </location>
</feature>